<dbReference type="PANTHER" id="PTHR42831:SF1">
    <property type="entry name" value="FE-S PROTEIN MATURATION AUXILIARY FACTOR YITW"/>
    <property type="match status" value="1"/>
</dbReference>
<reference evidence="2 3" key="2">
    <citation type="journal article" date="2010" name="Proc. Natl. Acad. Sci. U.S.A.">
        <title>Enigmatic, ultrasmall, uncultivated Archaea.</title>
        <authorList>
            <person name="Baker B.J."/>
            <person name="Comolli L.R."/>
            <person name="Dick G.J."/>
            <person name="Hauser L.J."/>
            <person name="Hyatt D."/>
            <person name="Dill B.D."/>
            <person name="Land M.L."/>
            <person name="Verberkmoes N.C."/>
            <person name="Hettich R.L."/>
            <person name="Banfield J.F."/>
        </authorList>
    </citation>
    <scope>NUCLEOTIDE SEQUENCE [LARGE SCALE GENOMIC DNA]</scope>
    <source>
        <strain evidence="2">ARMAN-2</strain>
    </source>
</reference>
<protein>
    <recommendedName>
        <fullName evidence="1">MIP18 family-like domain-containing protein</fullName>
    </recommendedName>
</protein>
<dbReference type="PANTHER" id="PTHR42831">
    <property type="entry name" value="FE-S PROTEIN MATURATION AUXILIARY FACTOR YITW"/>
    <property type="match status" value="1"/>
</dbReference>
<accession>C7DHP1</accession>
<dbReference type="InterPro" id="IPR052339">
    <property type="entry name" value="Fe-S_Maturation_MIP18"/>
</dbReference>
<evidence type="ECO:0000313" key="3">
    <source>
        <dbReference type="Proteomes" id="UP000332487"/>
    </source>
</evidence>
<reference evidence="2 3" key="1">
    <citation type="journal article" date="2009" name="Genome Biol.">
        <title>Community-wide analysis of microbial genome sequence signatures.</title>
        <authorList>
            <person name="Dick G.J."/>
            <person name="Andersson A.F."/>
            <person name="Baker B.J."/>
            <person name="Simmons S.L."/>
            <person name="Thomas B.C."/>
            <person name="Yelton A.P."/>
            <person name="Banfield J.F."/>
        </authorList>
    </citation>
    <scope>NUCLEOTIDE SEQUENCE [LARGE SCALE GENOMIC DNA]</scope>
    <source>
        <strain evidence="2">ARMAN-2</strain>
    </source>
</reference>
<sequence length="98" mass="10770">MLTKKDVVDVLMGCKDPELDADIVNLGLIYGISIAEGKDVKVTLTMTSAMCPVTSLILADAQLRLEGLPGVGKVELDLVWDPMWNPDMMSDELKYRNT</sequence>
<dbReference type="InterPro" id="IPR034904">
    <property type="entry name" value="FSCA_dom_sf"/>
</dbReference>
<dbReference type="EMBL" id="GG697240">
    <property type="protein sequence ID" value="EET90143.1"/>
    <property type="molecule type" value="Genomic_DNA"/>
</dbReference>
<feature type="domain" description="MIP18 family-like" evidence="1">
    <location>
        <begin position="4"/>
        <end position="75"/>
    </location>
</feature>
<evidence type="ECO:0000259" key="1">
    <source>
        <dbReference type="Pfam" id="PF01883"/>
    </source>
</evidence>
<dbReference type="InterPro" id="IPR002744">
    <property type="entry name" value="MIP18-like"/>
</dbReference>
<organism evidence="2 3">
    <name type="scientific">Candidatus Micrarchaeum acidiphilum ARMAN-2</name>
    <dbReference type="NCBI Taxonomy" id="425595"/>
    <lineage>
        <taxon>Archaea</taxon>
        <taxon>Candidatus Micrarchaeota</taxon>
        <taxon>Candidatus Micrarchaeia</taxon>
        <taxon>Candidatus Micrarchaeales</taxon>
        <taxon>Candidatus Micrarchaeaceae</taxon>
        <taxon>Candidatus Micrarchaeum</taxon>
    </lineage>
</organism>
<name>C7DHP1_MICA2</name>
<dbReference type="Pfam" id="PF01883">
    <property type="entry name" value="FeS_assembly_P"/>
    <property type="match status" value="1"/>
</dbReference>
<dbReference type="AlphaFoldDB" id="C7DHP1"/>
<dbReference type="Proteomes" id="UP000332487">
    <property type="component" value="Unassembled WGS sequence"/>
</dbReference>
<dbReference type="Gene3D" id="3.30.300.130">
    <property type="entry name" value="Fe-S cluster assembly (FSCA)"/>
    <property type="match status" value="1"/>
</dbReference>
<gene>
    <name evidence="2" type="ORF">UNLARM2_0584</name>
</gene>
<proteinExistence type="predicted"/>
<dbReference type="SUPFAM" id="SSF117916">
    <property type="entry name" value="Fe-S cluster assembly (FSCA) domain-like"/>
    <property type="match status" value="1"/>
</dbReference>
<evidence type="ECO:0000313" key="2">
    <source>
        <dbReference type="EMBL" id="EET90143.1"/>
    </source>
</evidence>
<keyword evidence="3" id="KW-1185">Reference proteome</keyword>